<sequence length="604" mass="67820">MLLLLLLSGPLLSLSAQRNLGVDIDDSVYELLDSASMKGYITDLSHYRPYSADQVYRYLEQIGEVSTLDEAERKVLDREMERFLGIVSVFEPDTKFIDFLKDGTVLLSGDENLPLVLRLEFDLKNRLEFFSQNPYLFNVMRLYLEGNITPYFSYQAMAGTGMTLIKTNAFAPYTYRLETDGQAISGGNIQNGEVSFDGSSPSLALQVGGKVAASFFNGRVRTSLGYTKRNIGISNTSLIYSGQAGPLLGWDLSIRPFKWAGLNFMVGGLNGIDDSTSTSKAMFTAQQFEFFLTQYFYIGVTMSSVWIKRLEPYYMMPFMPVAFGQSLLGDYDNLAIQGTMALKLPYVTIYGVGFADEVQPSDLAGLFSSLTQQFAFQAGIKVLIPKLPFTTFQFQYTKIEPYTYTHYAQRAFQGSAKAHGTINISWMNNGANLGYYLEPNSDEFLFKIESQPFPGWHFALGYKHIRHGDGNRMLGQVEGRSNALFENTVNKTQTTAGVSTNTNGNTAEDQIYTGIYSGAEWYFSKDDSGGSKRPSKDFLNDGVYEYIHVISLDVGYRFRQLPIEIVGHFMFSRNDGPVYNGIKGNEEIRLAVGFDFRFYGKSRR</sequence>
<reference evidence="1 2" key="1">
    <citation type="submission" date="2023-04" db="EMBL/GenBank/DDBJ databases">
        <title>Spirochaete genome identified in red abalone sample constitutes a novel genus.</title>
        <authorList>
            <person name="Sharma S.P."/>
            <person name="Purcell C.M."/>
            <person name="Hyde J.R."/>
            <person name="Severin A.J."/>
        </authorList>
    </citation>
    <scope>NUCLEOTIDE SEQUENCE [LARGE SCALE GENOMIC DNA]</scope>
    <source>
        <strain evidence="1 2">SP-2023</strain>
    </source>
</reference>
<dbReference type="InterPro" id="IPR038636">
    <property type="entry name" value="Wzi_sf"/>
</dbReference>
<gene>
    <name evidence="1" type="ORF">P0082_06485</name>
</gene>
<keyword evidence="2" id="KW-1185">Reference proteome</keyword>
<dbReference type="Gene3D" id="2.40.160.130">
    <property type="entry name" value="Capsule assembly protein Wzi"/>
    <property type="match status" value="1"/>
</dbReference>
<name>A0ABY8MFY4_9SPIO</name>
<dbReference type="RefSeq" id="WP_326926294.1">
    <property type="nucleotide sequence ID" value="NZ_CP123443.1"/>
</dbReference>
<protein>
    <recommendedName>
        <fullName evidence="3">Capsule assembly protein Wzi</fullName>
    </recommendedName>
</protein>
<proteinExistence type="predicted"/>
<organism evidence="1 2">
    <name type="scientific">Candidatus Haliotispira prima</name>
    <dbReference type="NCBI Taxonomy" id="3034016"/>
    <lineage>
        <taxon>Bacteria</taxon>
        <taxon>Pseudomonadati</taxon>
        <taxon>Spirochaetota</taxon>
        <taxon>Spirochaetia</taxon>
        <taxon>Spirochaetales</taxon>
        <taxon>Spirochaetaceae</taxon>
        <taxon>Candidatus Haliotispira</taxon>
    </lineage>
</organism>
<dbReference type="EMBL" id="CP123443">
    <property type="protein sequence ID" value="WGK68128.1"/>
    <property type="molecule type" value="Genomic_DNA"/>
</dbReference>
<evidence type="ECO:0000313" key="1">
    <source>
        <dbReference type="EMBL" id="WGK68128.1"/>
    </source>
</evidence>
<evidence type="ECO:0000313" key="2">
    <source>
        <dbReference type="Proteomes" id="UP001228690"/>
    </source>
</evidence>
<evidence type="ECO:0008006" key="3">
    <source>
        <dbReference type="Google" id="ProtNLM"/>
    </source>
</evidence>
<dbReference type="Proteomes" id="UP001228690">
    <property type="component" value="Chromosome"/>
</dbReference>
<accession>A0ABY8MFY4</accession>